<dbReference type="InterPro" id="IPR048254">
    <property type="entry name" value="CDP_ALCOHOL_P_TRANSF_CS"/>
</dbReference>
<dbReference type="GO" id="GO:0016020">
    <property type="term" value="C:membrane"/>
    <property type="evidence" value="ECO:0007669"/>
    <property type="project" value="InterPro"/>
</dbReference>
<keyword evidence="7 15" id="KW-0808">Transferase</keyword>
<protein>
    <recommendedName>
        <fullName evidence="5">CDP-diacylglycerol--serine O-phosphatidyltransferase</fullName>
        <ecNumber evidence="4">2.7.8.8</ecNumber>
    </recommendedName>
    <alternativeName>
        <fullName evidence="14">Phosphatidylserine synthase</fullName>
    </alternativeName>
</protein>
<keyword evidence="9 16" id="KW-1133">Transmembrane helix</keyword>
<dbReference type="InterPro" id="IPR000462">
    <property type="entry name" value="CDP-OH_P_trans"/>
</dbReference>
<proteinExistence type="inferred from homology"/>
<evidence type="ECO:0000256" key="6">
    <source>
        <dbReference type="ARBA" id="ARBA00022516"/>
    </source>
</evidence>
<evidence type="ECO:0000313" key="18">
    <source>
        <dbReference type="Proteomes" id="UP001153404"/>
    </source>
</evidence>
<evidence type="ECO:0000256" key="2">
    <source>
        <dbReference type="ARBA" id="ARBA00004127"/>
    </source>
</evidence>
<dbReference type="Pfam" id="PF01066">
    <property type="entry name" value="CDP-OH_P_transf"/>
    <property type="match status" value="1"/>
</dbReference>
<dbReference type="InterPro" id="IPR004533">
    <property type="entry name" value="CDP-diaglyc--ser_O-PTrfase"/>
</dbReference>
<keyword evidence="18" id="KW-1185">Reference proteome</keyword>
<evidence type="ECO:0000256" key="12">
    <source>
        <dbReference type="ARBA" id="ARBA00023209"/>
    </source>
</evidence>
<evidence type="ECO:0000256" key="10">
    <source>
        <dbReference type="ARBA" id="ARBA00023098"/>
    </source>
</evidence>
<gene>
    <name evidence="17" type="primary">pssA</name>
    <name evidence="17" type="ORF">OMP40_14375</name>
</gene>
<keyword evidence="11 16" id="KW-0472">Membrane</keyword>
<dbReference type="Gene3D" id="1.20.120.1760">
    <property type="match status" value="1"/>
</dbReference>
<dbReference type="Proteomes" id="UP001153404">
    <property type="component" value="Unassembled WGS sequence"/>
</dbReference>
<dbReference type="PANTHER" id="PTHR14269">
    <property type="entry name" value="CDP-DIACYLGLYCEROL--GLYCEROL-3-PHOSPHATE 3-PHOSPHATIDYLTRANSFERASE-RELATED"/>
    <property type="match status" value="1"/>
</dbReference>
<evidence type="ECO:0000256" key="14">
    <source>
        <dbReference type="ARBA" id="ARBA00032361"/>
    </source>
</evidence>
<comment type="catalytic activity">
    <reaction evidence="1">
        <text>a CDP-1,2-diacyl-sn-glycerol + L-serine = a 1,2-diacyl-sn-glycero-3-phospho-L-serine + CMP + H(+)</text>
        <dbReference type="Rhea" id="RHEA:16913"/>
        <dbReference type="ChEBI" id="CHEBI:15378"/>
        <dbReference type="ChEBI" id="CHEBI:33384"/>
        <dbReference type="ChEBI" id="CHEBI:57262"/>
        <dbReference type="ChEBI" id="CHEBI:58332"/>
        <dbReference type="ChEBI" id="CHEBI:60377"/>
        <dbReference type="EC" id="2.7.8.8"/>
    </reaction>
</comment>
<comment type="caution">
    <text evidence="17">The sequence shown here is derived from an EMBL/GenBank/DDBJ whole genome shotgun (WGS) entry which is preliminary data.</text>
</comment>
<evidence type="ECO:0000256" key="4">
    <source>
        <dbReference type="ARBA" id="ARBA00013174"/>
    </source>
</evidence>
<dbReference type="InterPro" id="IPR043130">
    <property type="entry name" value="CDP-OH_PTrfase_TM_dom"/>
</dbReference>
<evidence type="ECO:0000313" key="17">
    <source>
        <dbReference type="EMBL" id="MDG0810405.1"/>
    </source>
</evidence>
<dbReference type="EC" id="2.7.8.8" evidence="4"/>
<evidence type="ECO:0000256" key="9">
    <source>
        <dbReference type="ARBA" id="ARBA00022989"/>
    </source>
</evidence>
<dbReference type="PROSITE" id="PS00379">
    <property type="entry name" value="CDP_ALCOHOL_P_TRANSF"/>
    <property type="match status" value="1"/>
</dbReference>
<accession>A0A9X4KSY7</accession>
<evidence type="ECO:0000256" key="5">
    <source>
        <dbReference type="ARBA" id="ARBA00017171"/>
    </source>
</evidence>
<evidence type="ECO:0000256" key="3">
    <source>
        <dbReference type="ARBA" id="ARBA00010441"/>
    </source>
</evidence>
<dbReference type="GO" id="GO:0008654">
    <property type="term" value="P:phospholipid biosynthetic process"/>
    <property type="evidence" value="ECO:0007669"/>
    <property type="project" value="UniProtKB-KW"/>
</dbReference>
<keyword evidence="6" id="KW-0444">Lipid biosynthesis</keyword>
<evidence type="ECO:0000256" key="13">
    <source>
        <dbReference type="ARBA" id="ARBA00023264"/>
    </source>
</evidence>
<evidence type="ECO:0000256" key="16">
    <source>
        <dbReference type="SAM" id="Phobius"/>
    </source>
</evidence>
<evidence type="ECO:0000256" key="8">
    <source>
        <dbReference type="ARBA" id="ARBA00022692"/>
    </source>
</evidence>
<comment type="similarity">
    <text evidence="3 15">Belongs to the CDP-alcohol phosphatidyltransferase class-I family.</text>
</comment>
<keyword evidence="8 16" id="KW-0812">Transmembrane</keyword>
<feature type="transmembrane region" description="Helical" evidence="16">
    <location>
        <begin position="94"/>
        <end position="112"/>
    </location>
</feature>
<name>A0A9X4KSY7_9BACL</name>
<feature type="transmembrane region" description="Helical" evidence="16">
    <location>
        <begin position="124"/>
        <end position="141"/>
    </location>
</feature>
<dbReference type="AlphaFoldDB" id="A0A9X4KSY7"/>
<comment type="subcellular location">
    <subcellularLocation>
        <location evidence="2">Endomembrane system</location>
        <topology evidence="2">Multi-pass membrane protein</topology>
    </subcellularLocation>
</comment>
<sequence length="167" mass="18509">MLKRAIPNVLTFSNLTFGVLSIVEVIQQNYIASAAFIMIAAFMDRYDGRIARRLDVCSDFGKELDSLADLVSFGVAPALLIFNKFNFLELNAKLVGLGVLVLYVLCGSYRLVRFNIIKFEGNFIGVPITVAGLALSAYSLLAPINKVSVFFSDWFTPFSFLLYGIQI</sequence>
<feature type="transmembrane region" description="Helical" evidence="16">
    <location>
        <begin position="20"/>
        <end position="43"/>
    </location>
</feature>
<reference evidence="17" key="1">
    <citation type="submission" date="2022-10" db="EMBL/GenBank/DDBJ databases">
        <title>Comparative genomic analysis of Cohnella hashimotonis sp. nov., isolated from the International Space Station.</title>
        <authorList>
            <person name="Simpson A."/>
            <person name="Venkateswaran K."/>
        </authorList>
    </citation>
    <scope>NUCLEOTIDE SEQUENCE</scope>
    <source>
        <strain evidence="17">DSM 28161</strain>
    </source>
</reference>
<keyword evidence="10" id="KW-0443">Lipid metabolism</keyword>
<evidence type="ECO:0000256" key="1">
    <source>
        <dbReference type="ARBA" id="ARBA00000287"/>
    </source>
</evidence>
<dbReference type="EMBL" id="JAPDIA010000003">
    <property type="protein sequence ID" value="MDG0810405.1"/>
    <property type="molecule type" value="Genomic_DNA"/>
</dbReference>
<dbReference type="GO" id="GO:0012505">
    <property type="term" value="C:endomembrane system"/>
    <property type="evidence" value="ECO:0007669"/>
    <property type="project" value="UniProtKB-SubCell"/>
</dbReference>
<evidence type="ECO:0000256" key="11">
    <source>
        <dbReference type="ARBA" id="ARBA00023136"/>
    </source>
</evidence>
<organism evidence="17 18">
    <name type="scientific">Cohnella rhizosphaerae</name>
    <dbReference type="NCBI Taxonomy" id="1457232"/>
    <lineage>
        <taxon>Bacteria</taxon>
        <taxon>Bacillati</taxon>
        <taxon>Bacillota</taxon>
        <taxon>Bacilli</taxon>
        <taxon>Bacillales</taxon>
        <taxon>Paenibacillaceae</taxon>
        <taxon>Cohnella</taxon>
    </lineage>
</organism>
<keyword evidence="12" id="KW-0594">Phospholipid biosynthesis</keyword>
<dbReference type="InterPro" id="IPR050324">
    <property type="entry name" value="CDP-alcohol_PTase-I"/>
</dbReference>
<dbReference type="NCBIfam" id="TIGR00473">
    <property type="entry name" value="pssA"/>
    <property type="match status" value="1"/>
</dbReference>
<dbReference type="RefSeq" id="WP_277532217.1">
    <property type="nucleotide sequence ID" value="NZ_JAPDIA010000003.1"/>
</dbReference>
<evidence type="ECO:0000256" key="7">
    <source>
        <dbReference type="ARBA" id="ARBA00022679"/>
    </source>
</evidence>
<keyword evidence="13" id="KW-1208">Phospholipid metabolism</keyword>
<dbReference type="GO" id="GO:0003882">
    <property type="term" value="F:CDP-diacylglycerol-serine O-phosphatidyltransferase activity"/>
    <property type="evidence" value="ECO:0007669"/>
    <property type="project" value="UniProtKB-EC"/>
</dbReference>
<evidence type="ECO:0000256" key="15">
    <source>
        <dbReference type="RuleBase" id="RU003750"/>
    </source>
</evidence>
<dbReference type="PANTHER" id="PTHR14269:SF61">
    <property type="entry name" value="CDP-DIACYLGLYCEROL--SERINE O-PHOSPHATIDYLTRANSFERASE"/>
    <property type="match status" value="1"/>
</dbReference>